<evidence type="ECO:0000313" key="3">
    <source>
        <dbReference type="EMBL" id="PWI72371.1"/>
    </source>
</evidence>
<feature type="chain" id="PRO_5015781469" evidence="2">
    <location>
        <begin position="18"/>
        <end position="471"/>
    </location>
</feature>
<organism evidence="3 4">
    <name type="scientific">Purpureocillium lilacinum</name>
    <name type="common">Paecilomyces lilacinus</name>
    <dbReference type="NCBI Taxonomy" id="33203"/>
    <lineage>
        <taxon>Eukaryota</taxon>
        <taxon>Fungi</taxon>
        <taxon>Dikarya</taxon>
        <taxon>Ascomycota</taxon>
        <taxon>Pezizomycotina</taxon>
        <taxon>Sordariomycetes</taxon>
        <taxon>Hypocreomycetidae</taxon>
        <taxon>Hypocreales</taxon>
        <taxon>Ophiocordycipitaceae</taxon>
        <taxon>Purpureocillium</taxon>
    </lineage>
</organism>
<reference evidence="3 4" key="1">
    <citation type="journal article" date="2016" name="Front. Microbiol.">
        <title>Genome and transcriptome sequences reveal the specific parasitism of the nematophagous Purpureocillium lilacinum 36-1.</title>
        <authorList>
            <person name="Xie J."/>
            <person name="Li S."/>
            <person name="Mo C."/>
            <person name="Xiao X."/>
            <person name="Peng D."/>
            <person name="Wang G."/>
            <person name="Xiao Y."/>
        </authorList>
    </citation>
    <scope>NUCLEOTIDE SEQUENCE [LARGE SCALE GENOMIC DNA]</scope>
    <source>
        <strain evidence="3 4">36-1</strain>
    </source>
</reference>
<feature type="compositionally biased region" description="Low complexity" evidence="1">
    <location>
        <begin position="205"/>
        <end position="221"/>
    </location>
</feature>
<dbReference type="AlphaFoldDB" id="A0A2U3ECX1"/>
<dbReference type="EMBL" id="LCWV01000006">
    <property type="protein sequence ID" value="PWI72371.1"/>
    <property type="molecule type" value="Genomic_DNA"/>
</dbReference>
<feature type="region of interest" description="Disordered" evidence="1">
    <location>
        <begin position="165"/>
        <end position="371"/>
    </location>
</feature>
<proteinExistence type="predicted"/>
<feature type="signal peptide" evidence="2">
    <location>
        <begin position="1"/>
        <end position="17"/>
    </location>
</feature>
<gene>
    <name evidence="3" type="ORF">PCL_10994</name>
</gene>
<sequence>MKASVALLALAFGFAVGAPTSTIRTVSKWDARWSGSQADLQRRLRNKSYSCGPGFTGQLIRCRIKEQGFNPGPRNQTLTWACGGREGTASDASHNVSAKAVGWMMDRGYSCHEMPVVTNYKDMMPGRCFQQYGVAAECKKVYDDCCSEKEIAPWEVKECVQAKLPGRKNPDASSEAYPEDAWLSSEDPDSPASSGTTTEHEWLFPDDSTSPASSKSKSSDTWVFPDDPRLRASSEWDTERWMLRRGSQSPTNDKDDLEAPFVFPSDSDYPGMRKTKANDIKMIQRDSGSSPVVEEDPERPFVFPDERDYPDLRKTNAKDKQVFSRNPQALDSSKDDLEQPFVFPSESDYPGMGETSRKAKKPQSSKIARSATPQMRDIWQNCVVGIKEETEAFECMGVMEFDLCAFTTWSTEDCRKAILDCYRLSKGSNVRYHVGEKEFKEIRSCGARRLAVEPDIVQPVASTEAARLFAH</sequence>
<name>A0A2U3ECX1_PURLI</name>
<keyword evidence="2" id="KW-0732">Signal</keyword>
<feature type="compositionally biased region" description="Basic and acidic residues" evidence="1">
    <location>
        <begin position="304"/>
        <end position="322"/>
    </location>
</feature>
<accession>A0A2U3ECX1</accession>
<protein>
    <submittedName>
        <fullName evidence="3">Cell surface protein</fullName>
    </submittedName>
</protein>
<evidence type="ECO:0000256" key="1">
    <source>
        <dbReference type="SAM" id="MobiDB-lite"/>
    </source>
</evidence>
<comment type="caution">
    <text evidence="3">The sequence shown here is derived from an EMBL/GenBank/DDBJ whole genome shotgun (WGS) entry which is preliminary data.</text>
</comment>
<evidence type="ECO:0000313" key="4">
    <source>
        <dbReference type="Proteomes" id="UP000245956"/>
    </source>
</evidence>
<evidence type="ECO:0000256" key="2">
    <source>
        <dbReference type="SAM" id="SignalP"/>
    </source>
</evidence>
<feature type="compositionally biased region" description="Basic and acidic residues" evidence="1">
    <location>
        <begin position="226"/>
        <end position="242"/>
    </location>
</feature>
<dbReference type="Proteomes" id="UP000245956">
    <property type="component" value="Unassembled WGS sequence"/>
</dbReference>